<evidence type="ECO:0000313" key="2">
    <source>
        <dbReference type="EMBL" id="OZU90624.1"/>
    </source>
</evidence>
<dbReference type="InterPro" id="IPR016181">
    <property type="entry name" value="Acyl_CoA_acyltransferase"/>
</dbReference>
<organism evidence="2 3">
    <name type="scientific">Virgibacillus indicus</name>
    <dbReference type="NCBI Taxonomy" id="2024554"/>
    <lineage>
        <taxon>Bacteria</taxon>
        <taxon>Bacillati</taxon>
        <taxon>Bacillota</taxon>
        <taxon>Bacilli</taxon>
        <taxon>Bacillales</taxon>
        <taxon>Bacillaceae</taxon>
        <taxon>Virgibacillus</taxon>
    </lineage>
</organism>
<accession>A0A265NGS3</accession>
<name>A0A265NGS3_9BACI</name>
<dbReference type="GO" id="GO:0016747">
    <property type="term" value="F:acyltransferase activity, transferring groups other than amino-acyl groups"/>
    <property type="evidence" value="ECO:0007669"/>
    <property type="project" value="InterPro"/>
</dbReference>
<feature type="domain" description="N-acetyltransferase" evidence="1">
    <location>
        <begin position="1"/>
        <end position="131"/>
    </location>
</feature>
<dbReference type="AlphaFoldDB" id="A0A265NGS3"/>
<keyword evidence="3" id="KW-1185">Reference proteome</keyword>
<dbReference type="SUPFAM" id="SSF55729">
    <property type="entry name" value="Acyl-CoA N-acyltransferases (Nat)"/>
    <property type="match status" value="1"/>
</dbReference>
<sequence>MNWYEKLNKYFPVEEMKSKEHMEMLLDEKGDVYYKDESPQHVMMYAEFDSFIFIDYVWVSTKTRGQGIGHQLIEKLKQKNKPIILEVEPVDYDDTDSEKRLRFYHREGFTHAQSIGYNRRSLATNEENAMEILYWSPNNESEEMIFNQMKKMYEDIHTYKDEELYGKSYQAVEEVLIFDEDRDADDILESLNTPEKA</sequence>
<evidence type="ECO:0000259" key="1">
    <source>
        <dbReference type="PROSITE" id="PS51186"/>
    </source>
</evidence>
<dbReference type="OrthoDB" id="2425381at2"/>
<dbReference type="PROSITE" id="PS51186">
    <property type="entry name" value="GNAT"/>
    <property type="match status" value="1"/>
</dbReference>
<keyword evidence="2" id="KW-0808">Transferase</keyword>
<protein>
    <submittedName>
        <fullName evidence="2">GNAT family N-acetyltransferase</fullName>
    </submittedName>
</protein>
<dbReference type="Gene3D" id="3.40.630.30">
    <property type="match status" value="1"/>
</dbReference>
<reference evidence="2 3" key="1">
    <citation type="submission" date="2017-08" db="EMBL/GenBank/DDBJ databases">
        <title>Virgibacillus indicus sp. nov. and Virgibacillus profoundi sp. nov, two moderately halophilic bacteria isolated from marine sediment by using the Microfluidic Streak Plate.</title>
        <authorList>
            <person name="Xu B."/>
            <person name="Hu B."/>
            <person name="Wang J."/>
            <person name="Zhu Y."/>
            <person name="Huang L."/>
            <person name="Du W."/>
            <person name="Huang Y."/>
        </authorList>
    </citation>
    <scope>NUCLEOTIDE SEQUENCE [LARGE SCALE GENOMIC DNA]</scope>
    <source>
        <strain evidence="2 3">IO3-P2-C2</strain>
    </source>
</reference>
<gene>
    <name evidence="2" type="ORF">CIL03_05660</name>
</gene>
<dbReference type="Proteomes" id="UP000216498">
    <property type="component" value="Unassembled WGS sequence"/>
</dbReference>
<proteinExistence type="predicted"/>
<dbReference type="InterPro" id="IPR000182">
    <property type="entry name" value="GNAT_dom"/>
</dbReference>
<comment type="caution">
    <text evidence="2">The sequence shown here is derived from an EMBL/GenBank/DDBJ whole genome shotgun (WGS) entry which is preliminary data.</text>
</comment>
<dbReference type="EMBL" id="NPMS01000001">
    <property type="protein sequence ID" value="OZU90624.1"/>
    <property type="molecule type" value="Genomic_DNA"/>
</dbReference>
<dbReference type="RefSeq" id="WP_094884349.1">
    <property type="nucleotide sequence ID" value="NZ_NPMS01000001.1"/>
</dbReference>
<evidence type="ECO:0000313" key="3">
    <source>
        <dbReference type="Proteomes" id="UP000216498"/>
    </source>
</evidence>
<dbReference type="Pfam" id="PF13508">
    <property type="entry name" value="Acetyltransf_7"/>
    <property type="match status" value="1"/>
</dbReference>